<feature type="region of interest" description="Disordered" evidence="4">
    <location>
        <begin position="1433"/>
        <end position="1453"/>
    </location>
</feature>
<evidence type="ECO:0000256" key="4">
    <source>
        <dbReference type="SAM" id="MobiDB-lite"/>
    </source>
</evidence>
<dbReference type="FunFam" id="3.40.50.300:FF:000661">
    <property type="entry name" value="calmodulin-interacting protein 111 isoform X1"/>
    <property type="match status" value="1"/>
</dbReference>
<dbReference type="InterPro" id="IPR003959">
    <property type="entry name" value="ATPase_AAA_core"/>
</dbReference>
<dbReference type="OrthoDB" id="27435at2759"/>
<dbReference type="SUPFAM" id="SSF52540">
    <property type="entry name" value="P-loop containing nucleoside triphosphate hydrolases"/>
    <property type="match status" value="2"/>
</dbReference>
<keyword evidence="2" id="KW-0067">ATP-binding</keyword>
<dbReference type="GO" id="GO:0016887">
    <property type="term" value="F:ATP hydrolysis activity"/>
    <property type="evidence" value="ECO:0007669"/>
    <property type="project" value="InterPro"/>
</dbReference>
<organism evidence="6 7">
    <name type="scientific">Chlorella vulgaris</name>
    <name type="common">Green alga</name>
    <dbReference type="NCBI Taxonomy" id="3077"/>
    <lineage>
        <taxon>Eukaryota</taxon>
        <taxon>Viridiplantae</taxon>
        <taxon>Chlorophyta</taxon>
        <taxon>core chlorophytes</taxon>
        <taxon>Trebouxiophyceae</taxon>
        <taxon>Chlorellales</taxon>
        <taxon>Chlorellaceae</taxon>
        <taxon>Chlorella clade</taxon>
        <taxon>Chlorella</taxon>
    </lineage>
</organism>
<accession>A0A9D4TPH2</accession>
<keyword evidence="3" id="KW-0175">Coiled coil</keyword>
<name>A0A9D4TPH2_CHLVU</name>
<dbReference type="GO" id="GO:0005524">
    <property type="term" value="F:ATP binding"/>
    <property type="evidence" value="ECO:0007669"/>
    <property type="project" value="UniProtKB-KW"/>
</dbReference>
<protein>
    <recommendedName>
        <fullName evidence="5">AAA+ ATPase domain-containing protein</fullName>
    </recommendedName>
</protein>
<dbReference type="InterPro" id="IPR003960">
    <property type="entry name" value="ATPase_AAA_CS"/>
</dbReference>
<dbReference type="CDD" id="cd19511">
    <property type="entry name" value="RecA-like_CDC48_r2-like"/>
    <property type="match status" value="1"/>
</dbReference>
<feature type="compositionally biased region" description="Polar residues" evidence="4">
    <location>
        <begin position="283"/>
        <end position="305"/>
    </location>
</feature>
<dbReference type="Pfam" id="PF00004">
    <property type="entry name" value="AAA"/>
    <property type="match status" value="2"/>
</dbReference>
<evidence type="ECO:0000256" key="2">
    <source>
        <dbReference type="ARBA" id="ARBA00022840"/>
    </source>
</evidence>
<dbReference type="Pfam" id="PF17862">
    <property type="entry name" value="AAA_lid_3"/>
    <property type="match status" value="1"/>
</dbReference>
<dbReference type="InterPro" id="IPR050168">
    <property type="entry name" value="AAA_ATPase_domain"/>
</dbReference>
<evidence type="ECO:0000256" key="1">
    <source>
        <dbReference type="ARBA" id="ARBA00022741"/>
    </source>
</evidence>
<dbReference type="PANTHER" id="PTHR23077">
    <property type="entry name" value="AAA-FAMILY ATPASE"/>
    <property type="match status" value="1"/>
</dbReference>
<keyword evidence="7" id="KW-1185">Reference proteome</keyword>
<dbReference type="EMBL" id="SIDB01000007">
    <property type="protein sequence ID" value="KAI3430971.1"/>
    <property type="molecule type" value="Genomic_DNA"/>
</dbReference>
<proteinExistence type="predicted"/>
<dbReference type="Gene3D" id="1.10.8.60">
    <property type="match status" value="1"/>
</dbReference>
<keyword evidence="1" id="KW-0547">Nucleotide-binding</keyword>
<feature type="region of interest" description="Disordered" evidence="4">
    <location>
        <begin position="192"/>
        <end position="305"/>
    </location>
</feature>
<comment type="caution">
    <text evidence="6">The sequence shown here is derived from an EMBL/GenBank/DDBJ whole genome shotgun (WGS) entry which is preliminary data.</text>
</comment>
<dbReference type="InterPro" id="IPR041569">
    <property type="entry name" value="AAA_lid_3"/>
</dbReference>
<evidence type="ECO:0000259" key="5">
    <source>
        <dbReference type="SMART" id="SM00382"/>
    </source>
</evidence>
<dbReference type="SMART" id="SM00382">
    <property type="entry name" value="AAA"/>
    <property type="match status" value="2"/>
</dbReference>
<evidence type="ECO:0000256" key="3">
    <source>
        <dbReference type="ARBA" id="ARBA00023054"/>
    </source>
</evidence>
<dbReference type="InterPro" id="IPR027417">
    <property type="entry name" value="P-loop_NTPase"/>
</dbReference>
<gene>
    <name evidence="6" type="ORF">D9Q98_009375</name>
</gene>
<reference evidence="6" key="1">
    <citation type="journal article" date="2019" name="Plant J.">
        <title>Chlorella vulgaris genome assembly and annotation reveals the molecular basis for metabolic acclimation to high light conditions.</title>
        <authorList>
            <person name="Cecchin M."/>
            <person name="Marcolungo L."/>
            <person name="Rossato M."/>
            <person name="Girolomoni L."/>
            <person name="Cosentino E."/>
            <person name="Cuine S."/>
            <person name="Li-Beisson Y."/>
            <person name="Delledonne M."/>
            <person name="Ballottari M."/>
        </authorList>
    </citation>
    <scope>NUCLEOTIDE SEQUENCE</scope>
    <source>
        <strain evidence="6">211/11P</strain>
    </source>
</reference>
<feature type="domain" description="AAA+ ATPase" evidence="5">
    <location>
        <begin position="493"/>
        <end position="633"/>
    </location>
</feature>
<dbReference type="Proteomes" id="UP001055712">
    <property type="component" value="Unassembled WGS sequence"/>
</dbReference>
<dbReference type="GO" id="GO:0009507">
    <property type="term" value="C:chloroplast"/>
    <property type="evidence" value="ECO:0007669"/>
    <property type="project" value="TreeGrafter"/>
</dbReference>
<evidence type="ECO:0000313" key="6">
    <source>
        <dbReference type="EMBL" id="KAI3430970.1"/>
    </source>
</evidence>
<feature type="domain" description="AAA+ ATPase" evidence="5">
    <location>
        <begin position="763"/>
        <end position="902"/>
    </location>
</feature>
<dbReference type="PROSITE" id="PS00674">
    <property type="entry name" value="AAA"/>
    <property type="match status" value="2"/>
</dbReference>
<sequence>MLDLGPPLATCQIASASPSTPAATDARLWLPADVMYALRLEAGTTALVGMGSSAAGDAPTPLLDLFGVSLATSQPGACDAAASSAGSEEGEQEVSGPQPQQQLGSLVVAAELWPMQGLQKGTALPSLVLRDALARPAAGARLLVYCVAGPAVGCSSSGEGSAGAGECACVYLRMWQQADAAGVQLPALLPSSDQEAAGRSSQEGREEADSPAAVTSPAMRSRRSTPAVLSPAMQGGAAQPVGLARTGSRGSSRRESGGASPAVSRSAGGIVVTDSLPALPATPSASTGSVQMDSDTRPGNASRVQSRAKAEALLAALGSKGCSSRLRLMAEALLLRQLAGRRLLPGNLVTLPLFGQQAVFVVEHTVRATPAAAPAQDGSAAGHAMALPTLPVTAATKVCLLLGDEAAPDPLHDSEEQQEDWAAKAAAAAAEALGCTLEDVGALAAYRAAEAGMVSGGVTFDELGGAAQQAQALRELLLPLQAPEMFARYHITPPHGMLLYGPPGTGKTMLARATATQAQACFLVINGPDVVSEYLGESEAGLRGIFAAARALAPSIIFIDEIDALAPSRSGSGGSQASSASSARLVATLLTEMDQLGAARVVVVAATNRPDALDDSLRRPGRFDREVEVGAPSRPERLDILTKQLRSMSHSLTPSQVADLADDAHGFVAADLAALCREAAMIALRRIVAAADTEGSRPCITLADFKAAETRTRPSAMRELAFEVPKVTWDDIGGLDDVKEQLKETVELPFQNPEAVERLGIIPPRGVLLYGPPGCSKTLLARAVASQTKLNFISIKGPELFNKYVGESEKALASVFAKARASSPAIIFFDEIDGMVTARDDTGNSGVSVGDRVLSQLLQEMDGLQARAGVIVIGATNRPDCLDPALLRPGRFDRIVHVPNAPSGINGRSLWSALQRLQFVGGGAASGGGGAVAVPNAPSGINGRSLWSALQRLQFVGDGAASGGGGAVAVPNAPSGINGRSLWSALQRLQFVGGGAASGGGGAVAVPNAPSGINGRSLWSALQRLQFVGGGAASGGGGAVAVPNAPSGINGRSLWSALQRLQFVGGGAASGGGGAVAVPNAPSGINGRSLWSALQRLQFVGAQCPSGINGRSLWSALQRLQFVGGGAASGGGGAVAVPNAPSGINGRSLWSALQRLQFVGGGAASGGGGAVAVPNAPSGINGRSLWSALQRLQFVGGGAASGGGGAVAVPNAPSGINGRSLWSALQRLQFVGAQCPSGINGRSLWSALQRLQFVGGGAASGGGGAVAVPNAPSGINGRSLWSALQRLQFVGGGAASGGGGAVAVPNAPSGINGRSLCSALQRLQFVGAQCPSGINGRSLWSALQRLQFVGGGAASGGGGAVAVPNAPSGINGRSLWSALQRLQFVGGGAASGGGGAVAVPNAPSGINGRSLWSALQRLQFVGGGAASGGGGAVAVPNAPSGINGRSPYRPKPL</sequence>
<reference evidence="6" key="2">
    <citation type="submission" date="2020-11" db="EMBL/GenBank/DDBJ databases">
        <authorList>
            <person name="Cecchin M."/>
            <person name="Marcolungo L."/>
            <person name="Rossato M."/>
            <person name="Girolomoni L."/>
            <person name="Cosentino E."/>
            <person name="Cuine S."/>
            <person name="Li-Beisson Y."/>
            <person name="Delledonne M."/>
            <person name="Ballottari M."/>
        </authorList>
    </citation>
    <scope>NUCLEOTIDE SEQUENCE</scope>
    <source>
        <strain evidence="6">211/11P</strain>
        <tissue evidence="6">Whole cell</tissue>
    </source>
</reference>
<dbReference type="FunFam" id="3.40.50.300:FF:001025">
    <property type="entry name" value="ATPase family, AAA domain-containing 2B"/>
    <property type="match status" value="1"/>
</dbReference>
<dbReference type="Gene3D" id="3.40.50.300">
    <property type="entry name" value="P-loop containing nucleotide triphosphate hydrolases"/>
    <property type="match status" value="2"/>
</dbReference>
<dbReference type="PANTHER" id="PTHR23077:SF27">
    <property type="entry name" value="ATPASE FAMILY GENE 2 PROTEIN HOMOLOG A"/>
    <property type="match status" value="1"/>
</dbReference>
<evidence type="ECO:0000313" key="7">
    <source>
        <dbReference type="Proteomes" id="UP001055712"/>
    </source>
</evidence>
<dbReference type="EMBL" id="SIDB01000007">
    <property type="protein sequence ID" value="KAI3430970.1"/>
    <property type="molecule type" value="Genomic_DNA"/>
</dbReference>
<feature type="region of interest" description="Disordered" evidence="4">
    <location>
        <begin position="79"/>
        <end position="101"/>
    </location>
</feature>
<dbReference type="InterPro" id="IPR003593">
    <property type="entry name" value="AAA+_ATPase"/>
</dbReference>